<feature type="domain" description="GerMN" evidence="2">
    <location>
        <begin position="229"/>
        <end position="320"/>
    </location>
</feature>
<keyword evidence="4" id="KW-1185">Reference proteome</keyword>
<proteinExistence type="predicted"/>
<organism evidence="3 4">
    <name type="scientific">Tessaracoccus antarcticus</name>
    <dbReference type="NCBI Taxonomy" id="2479848"/>
    <lineage>
        <taxon>Bacteria</taxon>
        <taxon>Bacillati</taxon>
        <taxon>Actinomycetota</taxon>
        <taxon>Actinomycetes</taxon>
        <taxon>Propionibacteriales</taxon>
        <taxon>Propionibacteriaceae</taxon>
        <taxon>Tessaracoccus</taxon>
    </lineage>
</organism>
<dbReference type="EMBL" id="REFW01000002">
    <property type="protein sequence ID" value="RMB60046.1"/>
    <property type="molecule type" value="Genomic_DNA"/>
</dbReference>
<name>A0A3M0GRX6_9ACTN</name>
<dbReference type="AlphaFoldDB" id="A0A3M0GRX6"/>
<protein>
    <recommendedName>
        <fullName evidence="2">GerMN domain-containing protein</fullName>
    </recommendedName>
</protein>
<comment type="caution">
    <text evidence="3">The sequence shown here is derived from an EMBL/GenBank/DDBJ whole genome shotgun (WGS) entry which is preliminary data.</text>
</comment>
<dbReference type="Pfam" id="PF10646">
    <property type="entry name" value="Germane"/>
    <property type="match status" value="1"/>
</dbReference>
<dbReference type="Proteomes" id="UP000275256">
    <property type="component" value="Unassembled WGS sequence"/>
</dbReference>
<sequence length="604" mass="64022">MGEARPRCAVPPHDPARSRAPAHQLPASGDPHRRRVQEADVIKRLACALLALLLVGCTDIQTTGPVQEVPMGSEPRGVQIAPEPPQPGVTPVRLVEGFVQAMAAPESDWAVARQYLTASAGALWRPRDGGTVYKGVVTEDEGAVMVRGTSTGVLDAAGRFTATGEELSHDFGVILVEGEWRIGLPPDGVLVSDYIFERYWSHMTVYFMAGSGDHVVPDLVHVPDTLLTPSRVVEAQIAGPSPGIAAAVRNAVGPRVRLAPEGASVDAEGTAAVALTGLGRDMPNDRRRLLGAQLLWSLTAIPRVTGLRITSDGEPFQLPEQNSDGVLQLSQQQGFQLLSRASTADLFGVRDGVGGRIGSTQAFLPMNSADERVAEVAVSIDGTLVGFIDETRTSVLVGPLGGALVRAAPTGLTGLRAAQFALGYLWAVGTDAQGVIRLLRVDAQGMITEIDTTPLPGAVVDFSITQAGVRVAAVVERSGLRQIVLASVVGGDKPRLEPALSLPLLVATDTRLTGFRGLDWSGETEFVVIADSGENRTVFRARMDGSLVEDLGPFSEEPVQISALPRPSGDAVVVRSKDDTVWRRDTNTRWSRLDGALQDISYPG</sequence>
<dbReference type="SUPFAM" id="SSF101898">
    <property type="entry name" value="NHL repeat"/>
    <property type="match status" value="1"/>
</dbReference>
<dbReference type="SMART" id="SM00909">
    <property type="entry name" value="Germane"/>
    <property type="match status" value="1"/>
</dbReference>
<dbReference type="InterPro" id="IPR019606">
    <property type="entry name" value="GerMN"/>
</dbReference>
<gene>
    <name evidence="3" type="ORF">EAX62_10075</name>
</gene>
<dbReference type="InterPro" id="IPR059026">
    <property type="entry name" value="LpqB_N"/>
</dbReference>
<evidence type="ECO:0000259" key="2">
    <source>
        <dbReference type="SMART" id="SM00909"/>
    </source>
</evidence>
<feature type="region of interest" description="Disordered" evidence="1">
    <location>
        <begin position="66"/>
        <end position="85"/>
    </location>
</feature>
<dbReference type="Pfam" id="PF25976">
    <property type="entry name" value="LpqB_N"/>
    <property type="match status" value="1"/>
</dbReference>
<feature type="region of interest" description="Disordered" evidence="1">
    <location>
        <begin position="1"/>
        <end position="34"/>
    </location>
</feature>
<evidence type="ECO:0000256" key="1">
    <source>
        <dbReference type="SAM" id="MobiDB-lite"/>
    </source>
</evidence>
<reference evidence="3 4" key="1">
    <citation type="submission" date="2018-10" db="EMBL/GenBank/DDBJ databases">
        <title>Tessaracoccus antarcticuss sp. nov., isolated from sediment.</title>
        <authorList>
            <person name="Zhou L.Y."/>
            <person name="Du Z.J."/>
        </authorList>
    </citation>
    <scope>NUCLEOTIDE SEQUENCE [LARGE SCALE GENOMIC DNA]</scope>
    <source>
        <strain evidence="3 4">JDX10</strain>
    </source>
</reference>
<accession>A0A3M0GRX6</accession>
<evidence type="ECO:0000313" key="4">
    <source>
        <dbReference type="Proteomes" id="UP000275256"/>
    </source>
</evidence>
<evidence type="ECO:0000313" key="3">
    <source>
        <dbReference type="EMBL" id="RMB60046.1"/>
    </source>
</evidence>